<keyword evidence="1" id="KW-1133">Transmembrane helix</keyword>
<dbReference type="AlphaFoldDB" id="L8JLN4"/>
<accession>L8JLN4</accession>
<dbReference type="EMBL" id="AMZN01000083">
    <property type="protein sequence ID" value="ELR69153.1"/>
    <property type="molecule type" value="Genomic_DNA"/>
</dbReference>
<dbReference type="Proteomes" id="UP000011135">
    <property type="component" value="Unassembled WGS sequence"/>
</dbReference>
<dbReference type="STRING" id="1237149.C900_05433"/>
<proteinExistence type="predicted"/>
<reference evidence="2 3" key="1">
    <citation type="submission" date="2012-12" db="EMBL/GenBank/DDBJ databases">
        <title>Genome assembly of Fulvivirga imtechensis AK7.</title>
        <authorList>
            <person name="Nupur N."/>
            <person name="Khatri I."/>
            <person name="Kumar R."/>
            <person name="Subramanian S."/>
            <person name="Pinnaka A."/>
        </authorList>
    </citation>
    <scope>NUCLEOTIDE SEQUENCE [LARGE SCALE GENOMIC DNA]</scope>
    <source>
        <strain evidence="2 3">AK7</strain>
    </source>
</reference>
<keyword evidence="1" id="KW-0472">Membrane</keyword>
<gene>
    <name evidence="2" type="ORF">C900_05433</name>
</gene>
<evidence type="ECO:0000313" key="3">
    <source>
        <dbReference type="Proteomes" id="UP000011135"/>
    </source>
</evidence>
<name>L8JLN4_9BACT</name>
<sequence length="41" mass="4753">MDAIVLFVLSEIFFIFTINIFFDGKNNISILESKKNEKKNA</sequence>
<evidence type="ECO:0000256" key="1">
    <source>
        <dbReference type="SAM" id="Phobius"/>
    </source>
</evidence>
<organism evidence="2 3">
    <name type="scientific">Fulvivirga imtechensis AK7</name>
    <dbReference type="NCBI Taxonomy" id="1237149"/>
    <lineage>
        <taxon>Bacteria</taxon>
        <taxon>Pseudomonadati</taxon>
        <taxon>Bacteroidota</taxon>
        <taxon>Cytophagia</taxon>
        <taxon>Cytophagales</taxon>
        <taxon>Fulvivirgaceae</taxon>
        <taxon>Fulvivirga</taxon>
    </lineage>
</organism>
<feature type="transmembrane region" description="Helical" evidence="1">
    <location>
        <begin position="6"/>
        <end position="22"/>
    </location>
</feature>
<evidence type="ECO:0000313" key="2">
    <source>
        <dbReference type="EMBL" id="ELR69153.1"/>
    </source>
</evidence>
<keyword evidence="3" id="KW-1185">Reference proteome</keyword>
<protein>
    <submittedName>
        <fullName evidence="2">Uncharacterized protein</fullName>
    </submittedName>
</protein>
<keyword evidence="1" id="KW-0812">Transmembrane</keyword>
<comment type="caution">
    <text evidence="2">The sequence shown here is derived from an EMBL/GenBank/DDBJ whole genome shotgun (WGS) entry which is preliminary data.</text>
</comment>